<gene>
    <name evidence="1" type="ORF">DFP95_1111</name>
</gene>
<reference evidence="1 2" key="1">
    <citation type="submission" date="2018-07" db="EMBL/GenBank/DDBJ databases">
        <title>Genomic Encyclopedia of Type Strains, Phase III (KMG-III): the genomes of soil and plant-associated and newly described type strains.</title>
        <authorList>
            <person name="Whitman W."/>
        </authorList>
    </citation>
    <scope>NUCLEOTIDE SEQUENCE [LARGE SCALE GENOMIC DNA]</scope>
    <source>
        <strain evidence="1 2">CECT 8236</strain>
    </source>
</reference>
<evidence type="ECO:0000313" key="1">
    <source>
        <dbReference type="EMBL" id="RED57090.1"/>
    </source>
</evidence>
<dbReference type="Proteomes" id="UP000256869">
    <property type="component" value="Unassembled WGS sequence"/>
</dbReference>
<protein>
    <submittedName>
        <fullName evidence="1">Uncharacterized protein</fullName>
    </submittedName>
</protein>
<dbReference type="RefSeq" id="WP_147304184.1">
    <property type="nucleotide sequence ID" value="NZ_QRDY01000011.1"/>
</dbReference>
<comment type="caution">
    <text evidence="1">The sequence shown here is derived from an EMBL/GenBank/DDBJ whole genome shotgun (WGS) entry which is preliminary data.</text>
</comment>
<keyword evidence="2" id="KW-1185">Reference proteome</keyword>
<organism evidence="1 2">
    <name type="scientific">Cohnella lupini</name>
    <dbReference type="NCBI Taxonomy" id="1294267"/>
    <lineage>
        <taxon>Bacteria</taxon>
        <taxon>Bacillati</taxon>
        <taxon>Bacillota</taxon>
        <taxon>Bacilli</taxon>
        <taxon>Bacillales</taxon>
        <taxon>Paenibacillaceae</taxon>
        <taxon>Cohnella</taxon>
    </lineage>
</organism>
<sequence length="65" mass="7514">MERLDPMDRMDPMERMDLSECLVCKLCRSFGEAFSFAFGHNTRKRKISVRGGAIFHKVGSVKKYV</sequence>
<proteinExistence type="predicted"/>
<accession>A0A3D9I604</accession>
<evidence type="ECO:0000313" key="2">
    <source>
        <dbReference type="Proteomes" id="UP000256869"/>
    </source>
</evidence>
<dbReference type="AlphaFoldDB" id="A0A3D9I604"/>
<name>A0A3D9I604_9BACL</name>
<dbReference type="EMBL" id="QRDY01000011">
    <property type="protein sequence ID" value="RED57090.1"/>
    <property type="molecule type" value="Genomic_DNA"/>
</dbReference>